<feature type="region of interest" description="Disordered" evidence="2">
    <location>
        <begin position="245"/>
        <end position="265"/>
    </location>
</feature>
<dbReference type="EMBL" id="UINC01009370">
    <property type="protein sequence ID" value="SVA42029.1"/>
    <property type="molecule type" value="Genomic_DNA"/>
</dbReference>
<keyword evidence="1" id="KW-0175">Coiled coil</keyword>
<keyword evidence="3" id="KW-0812">Transmembrane</keyword>
<gene>
    <name evidence="4" type="ORF">METZ01_LOCUS94883</name>
</gene>
<reference evidence="4" key="1">
    <citation type="submission" date="2018-05" db="EMBL/GenBank/DDBJ databases">
        <authorList>
            <person name="Lanie J.A."/>
            <person name="Ng W.-L."/>
            <person name="Kazmierczak K.M."/>
            <person name="Andrzejewski T.M."/>
            <person name="Davidsen T.M."/>
            <person name="Wayne K.J."/>
            <person name="Tettelin H."/>
            <person name="Glass J.I."/>
            <person name="Rusch D."/>
            <person name="Podicherti R."/>
            <person name="Tsui H.-C.T."/>
            <person name="Winkler M.E."/>
        </authorList>
    </citation>
    <scope>NUCLEOTIDE SEQUENCE</scope>
</reference>
<feature type="coiled-coil region" evidence="1">
    <location>
        <begin position="142"/>
        <end position="169"/>
    </location>
</feature>
<evidence type="ECO:0000256" key="1">
    <source>
        <dbReference type="SAM" id="Coils"/>
    </source>
</evidence>
<sequence>MIEQYLQAALEFFKEIWFQLDSILGLEETEAFKLIKSYLLELHDTPTYMGIAFAMLILIPLGLYKAKSIARERERKLEKLMEEMDKEEFDELHVDTQKVMGNNEEDFKLEPISPELAKPNLNKDVTEFERFDFDSQGSIKEGSSHESTINKLTEQLESAQETTSSVKDLNNISIDDDATLDDDFHPGKEISTEESFKEPTLPKTNEPINDPEPKRNYSVDDKSGRETDSQINRLKYLQEILGTPFNHGEIEDTSPRPESNIQSAGDSPFVEEQNFIPKSPKVTSTNNKKYIETLESFI</sequence>
<feature type="compositionally biased region" description="Polar residues" evidence="2">
    <location>
        <begin position="256"/>
        <end position="265"/>
    </location>
</feature>
<proteinExistence type="predicted"/>
<feature type="region of interest" description="Disordered" evidence="2">
    <location>
        <begin position="176"/>
        <end position="228"/>
    </location>
</feature>
<accession>A0A381VNY7</accession>
<evidence type="ECO:0000256" key="2">
    <source>
        <dbReference type="SAM" id="MobiDB-lite"/>
    </source>
</evidence>
<feature type="compositionally biased region" description="Basic and acidic residues" evidence="2">
    <location>
        <begin position="211"/>
        <end position="228"/>
    </location>
</feature>
<keyword evidence="3" id="KW-0472">Membrane</keyword>
<protein>
    <submittedName>
        <fullName evidence="4">Uncharacterized protein</fullName>
    </submittedName>
</protein>
<feature type="non-terminal residue" evidence="4">
    <location>
        <position position="298"/>
    </location>
</feature>
<keyword evidence="3" id="KW-1133">Transmembrane helix</keyword>
<dbReference type="AlphaFoldDB" id="A0A381VNY7"/>
<feature type="transmembrane region" description="Helical" evidence="3">
    <location>
        <begin position="47"/>
        <end position="66"/>
    </location>
</feature>
<name>A0A381VNY7_9ZZZZ</name>
<evidence type="ECO:0000313" key="4">
    <source>
        <dbReference type="EMBL" id="SVA42029.1"/>
    </source>
</evidence>
<evidence type="ECO:0000256" key="3">
    <source>
        <dbReference type="SAM" id="Phobius"/>
    </source>
</evidence>
<organism evidence="4">
    <name type="scientific">marine metagenome</name>
    <dbReference type="NCBI Taxonomy" id="408172"/>
    <lineage>
        <taxon>unclassified sequences</taxon>
        <taxon>metagenomes</taxon>
        <taxon>ecological metagenomes</taxon>
    </lineage>
</organism>
<feature type="compositionally biased region" description="Basic and acidic residues" evidence="2">
    <location>
        <begin position="182"/>
        <end position="197"/>
    </location>
</feature>